<comment type="caution">
    <text evidence="4">The sequence shown here is derived from an EMBL/GenBank/DDBJ whole genome shotgun (WGS) entry which is preliminary data.</text>
</comment>
<dbReference type="PANTHER" id="PTHR47926:SF347">
    <property type="entry name" value="PENTATRICOPEPTIDE REPEAT-CONTAINING PROTEIN"/>
    <property type="match status" value="1"/>
</dbReference>
<dbReference type="InterPro" id="IPR046960">
    <property type="entry name" value="PPR_At4g14850-like_plant"/>
</dbReference>
<dbReference type="NCBIfam" id="TIGR00756">
    <property type="entry name" value="PPR"/>
    <property type="match status" value="2"/>
</dbReference>
<dbReference type="PANTHER" id="PTHR47926">
    <property type="entry name" value="PENTATRICOPEPTIDE REPEAT-CONTAINING PROTEIN"/>
    <property type="match status" value="1"/>
</dbReference>
<dbReference type="AlphaFoldDB" id="A0A8K0HVZ2"/>
<keyword evidence="5" id="KW-1185">Reference proteome</keyword>
<feature type="repeat" description="PPR" evidence="2">
    <location>
        <begin position="319"/>
        <end position="353"/>
    </location>
</feature>
<evidence type="ECO:0000313" key="5">
    <source>
        <dbReference type="Proteomes" id="UP000797356"/>
    </source>
</evidence>
<name>A0A8K0HVZ2_COCNU</name>
<sequence>MGLLSPPISCINQPLPFLTPRQSPRAQPTVPVRNPWPNSDSQDDPNAPHLMFDRMPDRQSCASPSSTSLIVAHTKRGDFSRAFELFIKMSRSGGTPDEFALGSLLKASSGLSDVSLGEQLHAKSIRAGLASEPGVRTSLITLYSSNDLLEEARQVFDEVRLDHEAMLEQAQLNPSDATYAIMINACTSSKEDAKKVFKAMDWTNVVSWNAMISGLEQNGECENSIQLFRRLTVFEGREVHAKMIRSGLEFETSIGNSLITMYGKSGEVAKGREMQSQGNEPDIHTLIILLGGLSSDLSVATSCRLGDAEKVFKGMDEQDTYTWNAMIDGYSTNGYFDDALTFFIDMHKQGLVEEGMHYFALMRKESDTKPSIEHYACMSSFGKRPFDVQVR</sequence>
<dbReference type="InterPro" id="IPR002885">
    <property type="entry name" value="PPR_rpt"/>
</dbReference>
<organism evidence="4 5">
    <name type="scientific">Cocos nucifera</name>
    <name type="common">Coconut palm</name>
    <dbReference type="NCBI Taxonomy" id="13894"/>
    <lineage>
        <taxon>Eukaryota</taxon>
        <taxon>Viridiplantae</taxon>
        <taxon>Streptophyta</taxon>
        <taxon>Embryophyta</taxon>
        <taxon>Tracheophyta</taxon>
        <taxon>Spermatophyta</taxon>
        <taxon>Magnoliopsida</taxon>
        <taxon>Liliopsida</taxon>
        <taxon>Arecaceae</taxon>
        <taxon>Arecoideae</taxon>
        <taxon>Cocoseae</taxon>
        <taxon>Attaleinae</taxon>
        <taxon>Cocos</taxon>
    </lineage>
</organism>
<evidence type="ECO:0000256" key="2">
    <source>
        <dbReference type="PROSITE-ProRule" id="PRU00708"/>
    </source>
</evidence>
<dbReference type="Proteomes" id="UP000797356">
    <property type="component" value="Chromosome 1"/>
</dbReference>
<dbReference type="Gene3D" id="1.25.40.10">
    <property type="entry name" value="Tetratricopeptide repeat domain"/>
    <property type="match status" value="2"/>
</dbReference>
<dbReference type="OrthoDB" id="766960at2759"/>
<dbReference type="PROSITE" id="PS51375">
    <property type="entry name" value="PPR"/>
    <property type="match status" value="2"/>
</dbReference>
<evidence type="ECO:0000313" key="4">
    <source>
        <dbReference type="EMBL" id="KAG1327168.1"/>
    </source>
</evidence>
<dbReference type="Pfam" id="PF01535">
    <property type="entry name" value="PPR"/>
    <property type="match status" value="4"/>
</dbReference>
<reference evidence="4" key="1">
    <citation type="journal article" date="2017" name="Gigascience">
        <title>The genome draft of coconut (Cocos nucifera).</title>
        <authorList>
            <person name="Xiao Y."/>
            <person name="Xu P."/>
            <person name="Fan H."/>
            <person name="Baudouin L."/>
            <person name="Xia W."/>
            <person name="Bocs S."/>
            <person name="Xu J."/>
            <person name="Li Q."/>
            <person name="Guo A."/>
            <person name="Zhou L."/>
            <person name="Li J."/>
            <person name="Wu Y."/>
            <person name="Ma Z."/>
            <person name="Armero A."/>
            <person name="Issali A.E."/>
            <person name="Liu N."/>
            <person name="Peng M."/>
            <person name="Yang Y."/>
        </authorList>
    </citation>
    <scope>NUCLEOTIDE SEQUENCE</scope>
    <source>
        <tissue evidence="4">Spear leaf of Hainan Tall coconut</tissue>
    </source>
</reference>
<dbReference type="GO" id="GO:0003723">
    <property type="term" value="F:RNA binding"/>
    <property type="evidence" value="ECO:0007669"/>
    <property type="project" value="InterPro"/>
</dbReference>
<evidence type="ECO:0000256" key="1">
    <source>
        <dbReference type="ARBA" id="ARBA00022737"/>
    </source>
</evidence>
<feature type="region of interest" description="Disordered" evidence="3">
    <location>
        <begin position="14"/>
        <end position="58"/>
    </location>
</feature>
<evidence type="ECO:0000256" key="3">
    <source>
        <dbReference type="SAM" id="MobiDB-lite"/>
    </source>
</evidence>
<accession>A0A8K0HVZ2</accession>
<feature type="repeat" description="PPR" evidence="2">
    <location>
        <begin position="62"/>
        <end position="96"/>
    </location>
</feature>
<keyword evidence="1" id="KW-0677">Repeat</keyword>
<protein>
    <submittedName>
        <fullName evidence="4">Pentatricopeptide repeat-containing protein, mitochondrial-like</fullName>
    </submittedName>
</protein>
<dbReference type="GO" id="GO:0009451">
    <property type="term" value="P:RNA modification"/>
    <property type="evidence" value="ECO:0007669"/>
    <property type="project" value="InterPro"/>
</dbReference>
<dbReference type="InterPro" id="IPR011990">
    <property type="entry name" value="TPR-like_helical_dom_sf"/>
</dbReference>
<reference evidence="4" key="2">
    <citation type="submission" date="2019-07" db="EMBL/GenBank/DDBJ databases">
        <authorList>
            <person name="Yang Y."/>
            <person name="Bocs S."/>
            <person name="Baudouin L."/>
        </authorList>
    </citation>
    <scope>NUCLEOTIDE SEQUENCE</scope>
    <source>
        <tissue evidence="4">Spear leaf of Hainan Tall coconut</tissue>
    </source>
</reference>
<dbReference type="EMBL" id="CM017872">
    <property type="protein sequence ID" value="KAG1327168.1"/>
    <property type="molecule type" value="Genomic_DNA"/>
</dbReference>
<gene>
    <name evidence="4" type="ORF">COCNU_01G011020</name>
</gene>
<proteinExistence type="predicted"/>